<dbReference type="InterPro" id="IPR023155">
    <property type="entry name" value="Cyt_c-552/4"/>
</dbReference>
<evidence type="ECO:0000259" key="1">
    <source>
        <dbReference type="Pfam" id="PF13435"/>
    </source>
</evidence>
<comment type="caution">
    <text evidence="2">The sequence shown here is derived from an EMBL/GenBank/DDBJ whole genome shotgun (WGS) entry which is preliminary data.</text>
</comment>
<dbReference type="Proteomes" id="UP000309561">
    <property type="component" value="Unassembled WGS sequence"/>
</dbReference>
<dbReference type="SUPFAM" id="SSF48695">
    <property type="entry name" value="Multiheme cytochromes"/>
    <property type="match status" value="1"/>
</dbReference>
<keyword evidence="3" id="KW-1185">Reference proteome</keyword>
<dbReference type="Gene3D" id="1.10.1130.10">
    <property type="entry name" value="Flavocytochrome C3, Chain A"/>
    <property type="match status" value="1"/>
</dbReference>
<evidence type="ECO:0000313" key="3">
    <source>
        <dbReference type="Proteomes" id="UP000309561"/>
    </source>
</evidence>
<evidence type="ECO:0000313" key="2">
    <source>
        <dbReference type="EMBL" id="TKI69624.1"/>
    </source>
</evidence>
<dbReference type="Pfam" id="PF13435">
    <property type="entry name" value="Cytochrome_C554"/>
    <property type="match status" value="1"/>
</dbReference>
<dbReference type="AlphaFoldDB" id="A0A4U2Z6N7"/>
<feature type="domain" description="Cytochrome c-552/4" evidence="1">
    <location>
        <begin position="24"/>
        <end position="103"/>
    </location>
</feature>
<accession>A0A4U2Z6N7</accession>
<gene>
    <name evidence="2" type="ORF">FCU45_06085</name>
</gene>
<sequence>MRYLFLLLGTFLFTAQLEANESKVCQACHPIIYEEYYESSHRNASIYNNPIHNAMWEKHPKDEKGYTCAKCHSPSDLDALQNGVVTKNETQVEEPISCMYCHSIKDIQEGDSSNSNILVDKKREYYTAQDGKKGKVEYEMKSSWFGLKKEPKSSPFHKIDYDNENYYNGNVCMGCHSHTNNDHGFDITMLDALISEDDKNSCVTCHMPQVAGSKVTINETKTHAYHGIAGIYHKSTNMGEYIDFKLSKMSEGFSVNIINNSNHALFGQAFRQGILKAEIKRGNKTIALEPFVFERILARGGVEVMPWEANEVIKDTLVYAKREVSFSETLRSGDKLTLTLGVQRISKEGAKKLGLELDKEFTKFRILKSETFSF</sequence>
<dbReference type="EMBL" id="SZPX01000004">
    <property type="protein sequence ID" value="TKI69624.1"/>
    <property type="molecule type" value="Genomic_DNA"/>
</dbReference>
<name>A0A4U2Z6N7_9BACT</name>
<reference evidence="2 3" key="1">
    <citation type="submission" date="2019-04" db="EMBL/GenBank/DDBJ databases">
        <title>Sulfurimonas crateris sp. nov. a facultative anaerobic sulfur-oxidizing chemolithautotrophic bacterium isolated from a terrestrial mud vulcano.</title>
        <authorList>
            <person name="Ratnikova N.M."/>
            <person name="Slobodkin A.I."/>
            <person name="Merkel A.Y."/>
            <person name="Novikov A."/>
            <person name="Bonch-Osmolovskaya E.A."/>
            <person name="Slobodkina G.B."/>
        </authorList>
    </citation>
    <scope>NUCLEOTIDE SEQUENCE [LARGE SCALE GENOMIC DNA]</scope>
    <source>
        <strain evidence="2 3">SN118</strain>
    </source>
</reference>
<organism evidence="2 3">
    <name type="scientific">Sulfurimonas crateris</name>
    <dbReference type="NCBI Taxonomy" id="2574727"/>
    <lineage>
        <taxon>Bacteria</taxon>
        <taxon>Pseudomonadati</taxon>
        <taxon>Campylobacterota</taxon>
        <taxon>Epsilonproteobacteria</taxon>
        <taxon>Campylobacterales</taxon>
        <taxon>Sulfurimonadaceae</taxon>
        <taxon>Sulfurimonas</taxon>
    </lineage>
</organism>
<dbReference type="InterPro" id="IPR036280">
    <property type="entry name" value="Multihaem_cyt_sf"/>
</dbReference>
<dbReference type="OrthoDB" id="9814800at2"/>
<proteinExistence type="predicted"/>
<protein>
    <recommendedName>
        <fullName evidence="1">Cytochrome c-552/4 domain-containing protein</fullName>
    </recommendedName>
</protein>
<dbReference type="RefSeq" id="WP_137013355.1">
    <property type="nucleotide sequence ID" value="NZ_SZPX01000004.1"/>
</dbReference>